<dbReference type="RefSeq" id="WP_257512584.1">
    <property type="nucleotide sequence ID" value="NZ_JANKHG010000018.1"/>
</dbReference>
<evidence type="ECO:0000313" key="1">
    <source>
        <dbReference type="EMBL" id="MCR2747367.1"/>
    </source>
</evidence>
<proteinExistence type="predicted"/>
<dbReference type="Gene3D" id="3.40.50.2300">
    <property type="match status" value="1"/>
</dbReference>
<organism evidence="1 2">
    <name type="scientific">Limnobacter parvus</name>
    <dbReference type="NCBI Taxonomy" id="2939690"/>
    <lineage>
        <taxon>Bacteria</taxon>
        <taxon>Pseudomonadati</taxon>
        <taxon>Pseudomonadota</taxon>
        <taxon>Betaproteobacteria</taxon>
        <taxon>Burkholderiales</taxon>
        <taxon>Burkholderiaceae</taxon>
        <taxon>Limnobacter</taxon>
    </lineage>
</organism>
<accession>A0ABT1XJB3</accession>
<dbReference type="EMBL" id="JANKHG010000018">
    <property type="protein sequence ID" value="MCR2747367.1"/>
    <property type="molecule type" value="Genomic_DNA"/>
</dbReference>
<sequence>MSESMSAPLEIWVAEDSPFYRLVVEEAIEEIAKVTYVPISLTVFERFGDIRDAFEQAEQGNQALPAAVLSDLHFPDNAYDDLQDIVAFYDRYLHLVPVSYMSCNPESLKTAQAFALSRLDSIQSARFLRKDTADTMANLVKTIHAMVFTPRAQVLSVGTTLA</sequence>
<keyword evidence="2" id="KW-1185">Reference proteome</keyword>
<dbReference type="Proteomes" id="UP001165267">
    <property type="component" value="Unassembled WGS sequence"/>
</dbReference>
<reference evidence="1" key="1">
    <citation type="submission" date="2022-07" db="EMBL/GenBank/DDBJ databases">
        <authorList>
            <person name="Xamxidin M."/>
        </authorList>
    </citation>
    <scope>NUCLEOTIDE SEQUENCE</scope>
    <source>
        <strain evidence="1">YS8-69</strain>
    </source>
</reference>
<evidence type="ECO:0008006" key="3">
    <source>
        <dbReference type="Google" id="ProtNLM"/>
    </source>
</evidence>
<evidence type="ECO:0000313" key="2">
    <source>
        <dbReference type="Proteomes" id="UP001165267"/>
    </source>
</evidence>
<gene>
    <name evidence="1" type="ORF">NSP04_11960</name>
</gene>
<protein>
    <recommendedName>
        <fullName evidence="3">Response regulatory domain-containing protein</fullName>
    </recommendedName>
</protein>
<dbReference type="InterPro" id="IPR011006">
    <property type="entry name" value="CheY-like_superfamily"/>
</dbReference>
<dbReference type="SUPFAM" id="SSF52172">
    <property type="entry name" value="CheY-like"/>
    <property type="match status" value="1"/>
</dbReference>
<comment type="caution">
    <text evidence="1">The sequence shown here is derived from an EMBL/GenBank/DDBJ whole genome shotgun (WGS) entry which is preliminary data.</text>
</comment>
<name>A0ABT1XJB3_9BURK</name>